<organism evidence="4 5">
    <name type="scientific">Helicobacter canadensis MIT 98-5491</name>
    <dbReference type="NCBI Taxonomy" id="537970"/>
    <lineage>
        <taxon>Bacteria</taxon>
        <taxon>Pseudomonadati</taxon>
        <taxon>Campylobacterota</taxon>
        <taxon>Epsilonproteobacteria</taxon>
        <taxon>Campylobacterales</taxon>
        <taxon>Helicobacteraceae</taxon>
        <taxon>Helicobacter</taxon>
    </lineage>
</organism>
<evidence type="ECO:0000256" key="1">
    <source>
        <dbReference type="SAM" id="MobiDB-lite"/>
    </source>
</evidence>
<dbReference type="PANTHER" id="PTHR34408">
    <property type="entry name" value="FAMILY PROTEIN, PUTATIVE-RELATED"/>
    <property type="match status" value="1"/>
</dbReference>
<feature type="domain" description="SH3b" evidence="3">
    <location>
        <begin position="194"/>
        <end position="259"/>
    </location>
</feature>
<keyword evidence="2" id="KW-0812">Transmembrane</keyword>
<dbReference type="PANTHER" id="PTHR34408:SF1">
    <property type="entry name" value="GLYCOSYL HYDROLASE FAMILY 19 DOMAIN-CONTAINING PROTEIN HI_1415"/>
    <property type="match status" value="1"/>
</dbReference>
<dbReference type="EMBL" id="CM000776">
    <property type="protein sequence ID" value="EES90027.1"/>
    <property type="molecule type" value="Genomic_DNA"/>
</dbReference>
<keyword evidence="2" id="KW-1133">Transmembrane helix</keyword>
<dbReference type="Pfam" id="PF08239">
    <property type="entry name" value="SH3_3"/>
    <property type="match status" value="2"/>
</dbReference>
<dbReference type="InterPro" id="IPR052354">
    <property type="entry name" value="Cell_Wall_Dynamics_Protein"/>
</dbReference>
<keyword evidence="5" id="KW-1185">Reference proteome</keyword>
<dbReference type="HOGENOM" id="CLU_1072703_0_0_7"/>
<evidence type="ECO:0000256" key="2">
    <source>
        <dbReference type="SAM" id="Phobius"/>
    </source>
</evidence>
<dbReference type="Gene3D" id="2.30.30.40">
    <property type="entry name" value="SH3 Domains"/>
    <property type="match status" value="2"/>
</dbReference>
<reference evidence="4 5" key="1">
    <citation type="journal article" date="2009" name="J. Bacteriol.">
        <title>Genome sequence of the emerging pathogen Helicobacter canadensis.</title>
        <authorList>
            <person name="Loman N.J."/>
            <person name="Snyder L.A."/>
            <person name="Linton J.D."/>
            <person name="Langdon R."/>
            <person name="Lawson A.J."/>
            <person name="Weinstock G.M."/>
            <person name="Wren B.W."/>
            <person name="Pallen M.J."/>
        </authorList>
    </citation>
    <scope>NUCLEOTIDE SEQUENCE [LARGE SCALE GENOMIC DNA]</scope>
    <source>
        <strain evidence="4 5">MIT 98-5491</strain>
    </source>
</reference>
<feature type="region of interest" description="Disordered" evidence="1">
    <location>
        <begin position="65"/>
        <end position="95"/>
    </location>
</feature>
<dbReference type="OrthoDB" id="5319609at2"/>
<evidence type="ECO:0000313" key="5">
    <source>
        <dbReference type="Proteomes" id="UP000007032"/>
    </source>
</evidence>
<protein>
    <recommendedName>
        <fullName evidence="3">SH3b domain-containing protein</fullName>
    </recommendedName>
</protein>
<dbReference type="SMART" id="SM00287">
    <property type="entry name" value="SH3b"/>
    <property type="match status" value="1"/>
</dbReference>
<evidence type="ECO:0000259" key="3">
    <source>
        <dbReference type="SMART" id="SM00287"/>
    </source>
</evidence>
<proteinExistence type="predicted"/>
<name>C5ZY09_9HELI</name>
<dbReference type="InterPro" id="IPR003646">
    <property type="entry name" value="SH3-like_bac-type"/>
</dbReference>
<dbReference type="Proteomes" id="UP000007032">
    <property type="component" value="Chromosome"/>
</dbReference>
<dbReference type="AlphaFoldDB" id="C5ZY09"/>
<feature type="transmembrane region" description="Helical" evidence="2">
    <location>
        <begin position="28"/>
        <end position="47"/>
    </location>
</feature>
<sequence>MRLYAIMLRTFYKKADIMLANIKRFFKIYPLPIFVLLLVFAIYYSIFEILKKQDLKTTKPITEAELMQSETPKESPTTPEPIQDPKLETPQPNTPTLVENKIEEKVEIKVENKKIITSKVPSLNIRQEPNVNSAIIGKLTPYIQAIVLEDNGEWFLIGASQNSKALGWVVKTYTQTLPQKVISQDTEVIKIDLPQFFTSLAPRLNIRQMPSTQAKVLGVLTPEDSVEVLESAGEWVKIQDINPTSNKSGWVMRRFLKEI</sequence>
<gene>
    <name evidence="4" type="ORF">HCAN_1318</name>
</gene>
<dbReference type="eggNOG" id="COG3103">
    <property type="taxonomic scope" value="Bacteria"/>
</dbReference>
<accession>C5ZY09</accession>
<keyword evidence="2" id="KW-0472">Membrane</keyword>
<dbReference type="STRING" id="537970.HCAN_1318"/>
<evidence type="ECO:0000313" key="4">
    <source>
        <dbReference type="EMBL" id="EES90027.1"/>
    </source>
</evidence>